<sequence length="121" mass="14077">MQGQFLQDEREQLLQDRKWHASFYIVPRDLTFEQPTKVSGPVDLRYLMIKLNHASSPKKDESLQHTGSVQFFCILAWSTVCMGMTLDRAVPAENIRPRKKKKFYENAPARNEIHLSSRDIA</sequence>
<keyword evidence="2" id="KW-1185">Reference proteome</keyword>
<reference evidence="1 2" key="1">
    <citation type="submission" date="2019-02" db="EMBL/GenBank/DDBJ databases">
        <title>Genome sequencing of the rare red list fungi Dentipellis fragilis.</title>
        <authorList>
            <person name="Buettner E."/>
            <person name="Kellner H."/>
        </authorList>
    </citation>
    <scope>NUCLEOTIDE SEQUENCE [LARGE SCALE GENOMIC DNA]</scope>
    <source>
        <strain evidence="1 2">DSM 105465</strain>
    </source>
</reference>
<name>A0A4Y9Y6G2_9AGAM</name>
<evidence type="ECO:0000313" key="1">
    <source>
        <dbReference type="EMBL" id="TFY57031.1"/>
    </source>
</evidence>
<gene>
    <name evidence="1" type="ORF">EVG20_g8698</name>
</gene>
<proteinExistence type="predicted"/>
<organism evidence="1 2">
    <name type="scientific">Dentipellis fragilis</name>
    <dbReference type="NCBI Taxonomy" id="205917"/>
    <lineage>
        <taxon>Eukaryota</taxon>
        <taxon>Fungi</taxon>
        <taxon>Dikarya</taxon>
        <taxon>Basidiomycota</taxon>
        <taxon>Agaricomycotina</taxon>
        <taxon>Agaricomycetes</taxon>
        <taxon>Russulales</taxon>
        <taxon>Hericiaceae</taxon>
        <taxon>Dentipellis</taxon>
    </lineage>
</organism>
<dbReference type="AlphaFoldDB" id="A0A4Y9Y6G2"/>
<dbReference type="Proteomes" id="UP000298327">
    <property type="component" value="Unassembled WGS sequence"/>
</dbReference>
<accession>A0A4Y9Y6G2</accession>
<comment type="caution">
    <text evidence="1">The sequence shown here is derived from an EMBL/GenBank/DDBJ whole genome shotgun (WGS) entry which is preliminary data.</text>
</comment>
<dbReference type="EMBL" id="SEOQ01000780">
    <property type="protein sequence ID" value="TFY57031.1"/>
    <property type="molecule type" value="Genomic_DNA"/>
</dbReference>
<protein>
    <submittedName>
        <fullName evidence="1">Uncharacterized protein</fullName>
    </submittedName>
</protein>
<evidence type="ECO:0000313" key="2">
    <source>
        <dbReference type="Proteomes" id="UP000298327"/>
    </source>
</evidence>